<dbReference type="Pfam" id="PF22725">
    <property type="entry name" value="GFO_IDH_MocA_C3"/>
    <property type="match status" value="1"/>
</dbReference>
<dbReference type="RefSeq" id="WP_307264469.1">
    <property type="nucleotide sequence ID" value="NZ_JAUSVL010000001.1"/>
</dbReference>
<dbReference type="InterPro" id="IPR000683">
    <property type="entry name" value="Gfo/Idh/MocA-like_OxRdtase_N"/>
</dbReference>
<evidence type="ECO:0000313" key="5">
    <source>
        <dbReference type="Proteomes" id="UP001238163"/>
    </source>
</evidence>
<dbReference type="PANTHER" id="PTHR43818">
    <property type="entry name" value="BCDNA.GH03377"/>
    <property type="match status" value="1"/>
</dbReference>
<evidence type="ECO:0000313" key="4">
    <source>
        <dbReference type="EMBL" id="MDQ0291542.1"/>
    </source>
</evidence>
<dbReference type="SUPFAM" id="SSF51735">
    <property type="entry name" value="NAD(P)-binding Rossmann-fold domains"/>
    <property type="match status" value="1"/>
</dbReference>
<dbReference type="Proteomes" id="UP001238163">
    <property type="component" value="Unassembled WGS sequence"/>
</dbReference>
<dbReference type="AlphaFoldDB" id="A0AAE3VJ65"/>
<dbReference type="SUPFAM" id="SSF55347">
    <property type="entry name" value="Glyceraldehyde-3-phosphate dehydrogenase-like, C-terminal domain"/>
    <property type="match status" value="1"/>
</dbReference>
<name>A0AAE3VJ65_9BACT</name>
<organism evidence="4 5">
    <name type="scientific">Oligosphaera ethanolica</name>
    <dbReference type="NCBI Taxonomy" id="760260"/>
    <lineage>
        <taxon>Bacteria</taxon>
        <taxon>Pseudomonadati</taxon>
        <taxon>Lentisphaerota</taxon>
        <taxon>Oligosphaeria</taxon>
        <taxon>Oligosphaerales</taxon>
        <taxon>Oligosphaeraceae</taxon>
        <taxon>Oligosphaera</taxon>
    </lineage>
</organism>
<sequence length="355" mass="39326">MSRVIKYGIIGNGRIGRSHAQEMAGYPGKFELVACADHAPERRENLPKEYANAVKYASLEEMLKNDAIEMVTIATRHPDHVPMALQIMAAGKIAVVEKPVACSTAEMELLRQASAKHPGKLFFRHNRRFEAAFIKVRELCDSGLIGDVQYIKLYRSVGYCRRNDWMTMTEFFGGLLSNWGPHLIDQALCFLDSPVTEVWADVRRVISIGDGDDIFKIILRGANGRLADVEVAGCNAMPGREMEIVGSKGTIVFNGGPVIDVRHLDPATKLVSTTPHPENAGLSYGNFEEKLYFVEAKYQVPAIPMSIIWSHLYDAVVNGVPFPVTFDQAYNVVKVTEQAFAKSGFAAIKNFKSKA</sequence>
<keyword evidence="1" id="KW-0560">Oxidoreductase</keyword>
<dbReference type="Pfam" id="PF01408">
    <property type="entry name" value="GFO_IDH_MocA"/>
    <property type="match status" value="1"/>
</dbReference>
<comment type="caution">
    <text evidence="4">The sequence shown here is derived from an EMBL/GenBank/DDBJ whole genome shotgun (WGS) entry which is preliminary data.</text>
</comment>
<dbReference type="InterPro" id="IPR036291">
    <property type="entry name" value="NAD(P)-bd_dom_sf"/>
</dbReference>
<dbReference type="GO" id="GO:0016491">
    <property type="term" value="F:oxidoreductase activity"/>
    <property type="evidence" value="ECO:0007669"/>
    <property type="project" value="UniProtKB-KW"/>
</dbReference>
<evidence type="ECO:0000259" key="3">
    <source>
        <dbReference type="Pfam" id="PF22725"/>
    </source>
</evidence>
<dbReference type="GO" id="GO:0000166">
    <property type="term" value="F:nucleotide binding"/>
    <property type="evidence" value="ECO:0007669"/>
    <property type="project" value="InterPro"/>
</dbReference>
<dbReference type="EMBL" id="JAUSVL010000001">
    <property type="protein sequence ID" value="MDQ0291542.1"/>
    <property type="molecule type" value="Genomic_DNA"/>
</dbReference>
<dbReference type="PANTHER" id="PTHR43818:SF11">
    <property type="entry name" value="BCDNA.GH03377"/>
    <property type="match status" value="1"/>
</dbReference>
<protein>
    <submittedName>
        <fullName evidence="4">Dehydrogenase</fullName>
    </submittedName>
</protein>
<reference evidence="4" key="1">
    <citation type="submission" date="2023-07" db="EMBL/GenBank/DDBJ databases">
        <title>Genomic Encyclopedia of Type Strains, Phase IV (KMG-IV): sequencing the most valuable type-strain genomes for metagenomic binning, comparative biology and taxonomic classification.</title>
        <authorList>
            <person name="Goeker M."/>
        </authorList>
    </citation>
    <scope>NUCLEOTIDE SEQUENCE</scope>
    <source>
        <strain evidence="4">DSM 24202</strain>
    </source>
</reference>
<gene>
    <name evidence="4" type="ORF">J3R75_003649</name>
</gene>
<keyword evidence="5" id="KW-1185">Reference proteome</keyword>
<evidence type="ECO:0000256" key="1">
    <source>
        <dbReference type="ARBA" id="ARBA00023002"/>
    </source>
</evidence>
<feature type="domain" description="GFO/IDH/MocA-like oxidoreductase" evidence="3">
    <location>
        <begin position="133"/>
        <end position="252"/>
    </location>
</feature>
<dbReference type="InterPro" id="IPR055170">
    <property type="entry name" value="GFO_IDH_MocA-like_dom"/>
</dbReference>
<dbReference type="InterPro" id="IPR050463">
    <property type="entry name" value="Gfo/Idh/MocA_oxidrdct_glycsds"/>
</dbReference>
<accession>A0AAE3VJ65</accession>
<dbReference type="Gene3D" id="3.30.360.10">
    <property type="entry name" value="Dihydrodipicolinate Reductase, domain 2"/>
    <property type="match status" value="1"/>
</dbReference>
<evidence type="ECO:0000259" key="2">
    <source>
        <dbReference type="Pfam" id="PF01408"/>
    </source>
</evidence>
<proteinExistence type="predicted"/>
<feature type="domain" description="Gfo/Idh/MocA-like oxidoreductase N-terminal" evidence="2">
    <location>
        <begin position="5"/>
        <end position="121"/>
    </location>
</feature>
<dbReference type="Gene3D" id="3.40.50.720">
    <property type="entry name" value="NAD(P)-binding Rossmann-like Domain"/>
    <property type="match status" value="1"/>
</dbReference>